<keyword evidence="5 11" id="KW-0732">Signal</keyword>
<dbReference type="Gene3D" id="1.10.3120.10">
    <property type="entry name" value="Trigger factor, C-terminal domain"/>
    <property type="match status" value="1"/>
</dbReference>
<feature type="coiled-coil region" evidence="12">
    <location>
        <begin position="227"/>
        <end position="268"/>
    </location>
</feature>
<gene>
    <name evidence="11" type="primary">prsA</name>
    <name evidence="15" type="ORF">GH741_15890</name>
</gene>
<evidence type="ECO:0000256" key="9">
    <source>
        <dbReference type="ARBA" id="ARBA00023235"/>
    </source>
</evidence>
<keyword evidence="10 11" id="KW-0449">Lipoprotein</keyword>
<dbReference type="GO" id="GO:0015031">
    <property type="term" value="P:protein transport"/>
    <property type="evidence" value="ECO:0007669"/>
    <property type="project" value="InterPro"/>
</dbReference>
<dbReference type="PROSITE" id="PS51257">
    <property type="entry name" value="PROKAR_LIPOPROTEIN"/>
    <property type="match status" value="1"/>
</dbReference>
<dbReference type="Pfam" id="PF00639">
    <property type="entry name" value="Rotamase"/>
    <property type="match status" value="1"/>
</dbReference>
<proteinExistence type="inferred from homology"/>
<feature type="signal peptide" evidence="13">
    <location>
        <begin position="1"/>
        <end position="21"/>
    </location>
</feature>
<sequence>MKKLVIAASLAAGVLALSACSSEDSEIVVETESGNVTKEEFYQELKNQTGETVLQDLVMKKILESEYEIDESQVDEQLNELKEQYGDQFEVVLQQSNYSSEDEFREALRLSLLQEKALTEGIEVTDEEIEQRYERLQTEYEASHILVESEEIANEVVQKLEEGEDFATLATEYSTDTQTAPNGGALGPITPGSMVPPFEEAVYNLNVDEVSEPVQTEYGFHVIKVTAENEVEDLEPLEDMKEQLRREIANSKIDNAAAQAKLAQLMEDANIDVKIDEFSDLFDQPEPTEAEATE</sequence>
<evidence type="ECO:0000256" key="7">
    <source>
        <dbReference type="ARBA" id="ARBA00023136"/>
    </source>
</evidence>
<keyword evidence="4 11" id="KW-1003">Cell membrane</keyword>
<dbReference type="InterPro" id="IPR027304">
    <property type="entry name" value="Trigger_fact/SurA_dom_sf"/>
</dbReference>
<keyword evidence="12" id="KW-0175">Coiled coil</keyword>
<dbReference type="PROSITE" id="PS01096">
    <property type="entry name" value="PPIC_PPIASE_1"/>
    <property type="match status" value="1"/>
</dbReference>
<dbReference type="PROSITE" id="PS50198">
    <property type="entry name" value="PPIC_PPIASE_2"/>
    <property type="match status" value="1"/>
</dbReference>
<dbReference type="AlphaFoldDB" id="A0A6A8DEQ4"/>
<feature type="domain" description="PpiC" evidence="14">
    <location>
        <begin position="137"/>
        <end position="227"/>
    </location>
</feature>
<evidence type="ECO:0000256" key="4">
    <source>
        <dbReference type="ARBA" id="ARBA00022475"/>
    </source>
</evidence>
<organism evidence="15 16">
    <name type="scientific">Aquibacillus halophilus</name>
    <dbReference type="NCBI Taxonomy" id="930132"/>
    <lineage>
        <taxon>Bacteria</taxon>
        <taxon>Bacillati</taxon>
        <taxon>Bacillota</taxon>
        <taxon>Bacilli</taxon>
        <taxon>Bacillales</taxon>
        <taxon>Bacillaceae</taxon>
        <taxon>Aquibacillus</taxon>
    </lineage>
</organism>
<evidence type="ECO:0000256" key="11">
    <source>
        <dbReference type="HAMAP-Rule" id="MF_01145"/>
    </source>
</evidence>
<dbReference type="HAMAP" id="MF_01145">
    <property type="entry name" value="Foldase_PrsA"/>
    <property type="match status" value="1"/>
</dbReference>
<evidence type="ECO:0000256" key="12">
    <source>
        <dbReference type="SAM" id="Coils"/>
    </source>
</evidence>
<dbReference type="GO" id="GO:0005886">
    <property type="term" value="C:plasma membrane"/>
    <property type="evidence" value="ECO:0007669"/>
    <property type="project" value="UniProtKB-SubCell"/>
</dbReference>
<keyword evidence="7 11" id="KW-0472">Membrane</keyword>
<dbReference type="InterPro" id="IPR023058">
    <property type="entry name" value="PPIase_PpiC_CS"/>
</dbReference>
<evidence type="ECO:0000313" key="16">
    <source>
        <dbReference type="Proteomes" id="UP000799092"/>
    </source>
</evidence>
<comment type="similarity">
    <text evidence="3 11">Belongs to the PrsA family.</text>
</comment>
<evidence type="ECO:0000256" key="8">
    <source>
        <dbReference type="ARBA" id="ARBA00023139"/>
    </source>
</evidence>
<dbReference type="OrthoDB" id="14196at2"/>
<dbReference type="Gene3D" id="3.10.50.40">
    <property type="match status" value="1"/>
</dbReference>
<comment type="caution">
    <text evidence="15">The sequence shown here is derived from an EMBL/GenBank/DDBJ whole genome shotgun (WGS) entry which is preliminary data.</text>
</comment>
<evidence type="ECO:0000256" key="5">
    <source>
        <dbReference type="ARBA" id="ARBA00022729"/>
    </source>
</evidence>
<evidence type="ECO:0000313" key="15">
    <source>
        <dbReference type="EMBL" id="MRH44123.1"/>
    </source>
</evidence>
<evidence type="ECO:0000256" key="3">
    <source>
        <dbReference type="ARBA" id="ARBA00006071"/>
    </source>
</evidence>
<dbReference type="SUPFAM" id="SSF54534">
    <property type="entry name" value="FKBP-like"/>
    <property type="match status" value="1"/>
</dbReference>
<protein>
    <recommendedName>
        <fullName evidence="11">Foldase protein PrsA</fullName>
        <ecNumber evidence="11">5.2.1.8</ecNumber>
    </recommendedName>
</protein>
<dbReference type="EMBL" id="WJNG01000014">
    <property type="protein sequence ID" value="MRH44123.1"/>
    <property type="molecule type" value="Genomic_DNA"/>
</dbReference>
<comment type="subcellular location">
    <subcellularLocation>
        <location evidence="2 11">Cell membrane</location>
        <topology evidence="2 11">Lipid-anchor</topology>
    </subcellularLocation>
</comment>
<dbReference type="EC" id="5.2.1.8" evidence="11"/>
<dbReference type="InterPro" id="IPR037041">
    <property type="entry name" value="Trigger_fac_C_sf"/>
</dbReference>
<comment type="catalytic activity">
    <reaction evidence="1 11">
        <text>[protein]-peptidylproline (omega=180) = [protein]-peptidylproline (omega=0)</text>
        <dbReference type="Rhea" id="RHEA:16237"/>
        <dbReference type="Rhea" id="RHEA-COMP:10747"/>
        <dbReference type="Rhea" id="RHEA-COMP:10748"/>
        <dbReference type="ChEBI" id="CHEBI:83833"/>
        <dbReference type="ChEBI" id="CHEBI:83834"/>
        <dbReference type="EC" id="5.2.1.8"/>
    </reaction>
</comment>
<dbReference type="InterPro" id="IPR000297">
    <property type="entry name" value="PPIase_PpiC"/>
</dbReference>
<dbReference type="InterPro" id="IPR050245">
    <property type="entry name" value="PrsA_foldase"/>
</dbReference>
<evidence type="ECO:0000256" key="1">
    <source>
        <dbReference type="ARBA" id="ARBA00000971"/>
    </source>
</evidence>
<dbReference type="InterPro" id="IPR046357">
    <property type="entry name" value="PPIase_dom_sf"/>
</dbReference>
<evidence type="ECO:0000259" key="14">
    <source>
        <dbReference type="PROSITE" id="PS50198"/>
    </source>
</evidence>
<evidence type="ECO:0000256" key="6">
    <source>
        <dbReference type="ARBA" id="ARBA00023110"/>
    </source>
</evidence>
<dbReference type="PANTHER" id="PTHR47245:SF1">
    <property type="entry name" value="FOLDASE PROTEIN PRSA"/>
    <property type="match status" value="1"/>
</dbReference>
<feature type="chain" id="PRO_5025531230" description="Foldase protein PrsA" evidence="13">
    <location>
        <begin position="22"/>
        <end position="294"/>
    </location>
</feature>
<dbReference type="SUPFAM" id="SSF109998">
    <property type="entry name" value="Triger factor/SurA peptide-binding domain-like"/>
    <property type="match status" value="1"/>
</dbReference>
<dbReference type="PANTHER" id="PTHR47245">
    <property type="entry name" value="PEPTIDYLPROLYL ISOMERASE"/>
    <property type="match status" value="1"/>
</dbReference>
<evidence type="ECO:0000256" key="10">
    <source>
        <dbReference type="ARBA" id="ARBA00023288"/>
    </source>
</evidence>
<keyword evidence="8 11" id="KW-0564">Palmitate</keyword>
<keyword evidence="16" id="KW-1185">Reference proteome</keyword>
<keyword evidence="9 11" id="KW-0413">Isomerase</keyword>
<evidence type="ECO:0000256" key="13">
    <source>
        <dbReference type="SAM" id="SignalP"/>
    </source>
</evidence>
<evidence type="ECO:0000256" key="2">
    <source>
        <dbReference type="ARBA" id="ARBA00004193"/>
    </source>
</evidence>
<dbReference type="RefSeq" id="WP_153737740.1">
    <property type="nucleotide sequence ID" value="NZ_WJNG01000014.1"/>
</dbReference>
<comment type="function">
    <text evidence="11">Plays a major role in protein secretion by helping the post-translocational extracellular folding of several secreted proteins.</text>
</comment>
<reference evidence="15" key="1">
    <citation type="submission" date="2019-11" db="EMBL/GenBank/DDBJ databases">
        <authorList>
            <person name="Li J."/>
        </authorList>
    </citation>
    <scope>NUCLEOTIDE SEQUENCE</scope>
    <source>
        <strain evidence="15">B6B</strain>
    </source>
</reference>
<name>A0A6A8DEQ4_9BACI</name>
<dbReference type="GO" id="GO:0003755">
    <property type="term" value="F:peptidyl-prolyl cis-trans isomerase activity"/>
    <property type="evidence" value="ECO:0007669"/>
    <property type="project" value="UniProtKB-UniRule"/>
</dbReference>
<accession>A0A6A8DEQ4</accession>
<keyword evidence="6 11" id="KW-0697">Rotamase</keyword>
<dbReference type="Proteomes" id="UP000799092">
    <property type="component" value="Unassembled WGS sequence"/>
</dbReference>
<dbReference type="InterPro" id="IPR023059">
    <property type="entry name" value="Foldase_PrsA"/>
</dbReference>
<dbReference type="GO" id="GO:0006457">
    <property type="term" value="P:protein folding"/>
    <property type="evidence" value="ECO:0007669"/>
    <property type="project" value="UniProtKB-UniRule"/>
</dbReference>